<keyword evidence="2" id="KW-1185">Reference proteome</keyword>
<name>A0A5B2VY08_9BACT</name>
<dbReference type="AlphaFoldDB" id="A0A5B2VY08"/>
<gene>
    <name evidence="1" type="ORF">F0L74_01855</name>
</gene>
<comment type="caution">
    <text evidence="1">The sequence shown here is derived from an EMBL/GenBank/DDBJ whole genome shotgun (WGS) entry which is preliminary data.</text>
</comment>
<dbReference type="Proteomes" id="UP000324611">
    <property type="component" value="Unassembled WGS sequence"/>
</dbReference>
<evidence type="ECO:0000313" key="2">
    <source>
        <dbReference type="Proteomes" id="UP000324611"/>
    </source>
</evidence>
<dbReference type="SUPFAM" id="SSF53448">
    <property type="entry name" value="Nucleotide-diphospho-sugar transferases"/>
    <property type="match status" value="1"/>
</dbReference>
<organism evidence="1 2">
    <name type="scientific">Chitinophaga agrisoli</name>
    <dbReference type="NCBI Taxonomy" id="2607653"/>
    <lineage>
        <taxon>Bacteria</taxon>
        <taxon>Pseudomonadati</taxon>
        <taxon>Bacteroidota</taxon>
        <taxon>Chitinophagia</taxon>
        <taxon>Chitinophagales</taxon>
        <taxon>Chitinophagaceae</taxon>
        <taxon>Chitinophaga</taxon>
    </lineage>
</organism>
<accession>A0A5B2VY08</accession>
<dbReference type="InterPro" id="IPR029044">
    <property type="entry name" value="Nucleotide-diphossugar_trans"/>
</dbReference>
<reference evidence="1 2" key="1">
    <citation type="submission" date="2019-09" db="EMBL/GenBank/DDBJ databases">
        <title>Chitinophaga ginsengihumi sp. nov., isolated from soil of ginseng rhizosphere.</title>
        <authorList>
            <person name="Lee J."/>
        </authorList>
    </citation>
    <scope>NUCLEOTIDE SEQUENCE [LARGE SCALE GENOMIC DNA]</scope>
    <source>
        <strain evidence="1 2">BN140078</strain>
    </source>
</reference>
<proteinExistence type="predicted"/>
<sequence length="301" mass="35232">MKVSGFSYVRNGFTIDYPFLESIQSILPVCDEFIMVVGDSTDGTREAIAALNNPKIKIVDSVWDDAARENGSIFAVQANIGLDHISPSSDWIFHIQADEAIHENDLPVIQKAMQDHLHNKKVEGFLFHFLNFFGDYKHYCPTRKFHTKEIRIVRNSPSIRSYRDSQGFRKYQDPANQQAEKGEKLQVKLIDARVYHYSYVRNPMRQVKKNIELSKRYTKDDAALEAMAKRDAAGFDYNVIDVLQEFHGKHPAVMQQRISQQDWEFRYDPSRTNMNFKERVLYFIQRLTGKQLFTYKNYRLI</sequence>
<dbReference type="EMBL" id="VUOC01000001">
    <property type="protein sequence ID" value="KAA2244743.1"/>
    <property type="molecule type" value="Genomic_DNA"/>
</dbReference>
<keyword evidence="1" id="KW-0808">Transferase</keyword>
<dbReference type="GO" id="GO:0016740">
    <property type="term" value="F:transferase activity"/>
    <property type="evidence" value="ECO:0007669"/>
    <property type="project" value="UniProtKB-KW"/>
</dbReference>
<evidence type="ECO:0000313" key="1">
    <source>
        <dbReference type="EMBL" id="KAA2244743.1"/>
    </source>
</evidence>
<protein>
    <submittedName>
        <fullName evidence="1">Glycosyltransferase family 2 protein</fullName>
    </submittedName>
</protein>
<reference evidence="1 2" key="2">
    <citation type="submission" date="2019-09" db="EMBL/GenBank/DDBJ databases">
        <authorList>
            <person name="Jin C."/>
        </authorList>
    </citation>
    <scope>NUCLEOTIDE SEQUENCE [LARGE SCALE GENOMIC DNA]</scope>
    <source>
        <strain evidence="1 2">BN140078</strain>
    </source>
</reference>
<dbReference type="Gene3D" id="3.90.550.10">
    <property type="entry name" value="Spore Coat Polysaccharide Biosynthesis Protein SpsA, Chain A"/>
    <property type="match status" value="1"/>
</dbReference>
<dbReference type="RefSeq" id="WP_149836140.1">
    <property type="nucleotide sequence ID" value="NZ_VUOC01000001.1"/>
</dbReference>